<dbReference type="Proteomes" id="UP000672097">
    <property type="component" value="Unassembled WGS sequence"/>
</dbReference>
<reference evidence="2 3" key="1">
    <citation type="submission" date="2021-04" db="EMBL/GenBank/DDBJ databases">
        <title>The genome sequence of type strain Ideonella paludis KCTC 32238.</title>
        <authorList>
            <person name="Liu Y."/>
        </authorList>
    </citation>
    <scope>NUCLEOTIDE SEQUENCE [LARGE SCALE GENOMIC DNA]</scope>
    <source>
        <strain evidence="2 3">KCTC 32238</strain>
    </source>
</reference>
<dbReference type="EMBL" id="JAGQDG010000001">
    <property type="protein sequence ID" value="MBQ0934371.1"/>
    <property type="molecule type" value="Genomic_DNA"/>
</dbReference>
<evidence type="ECO:0000313" key="2">
    <source>
        <dbReference type="EMBL" id="MBQ0934371.1"/>
    </source>
</evidence>
<accession>A0ABS5DU10</accession>
<sequence>MKFMTLPHRLRSSAPESAPPSVAPLSPGQRLAQLTEAFRPQVRRAEPDAMFKQMTRSALSPTVLEAWSQLMLRVSELHDQVDAAQEELEALRLDEHDTLQSMDVLVRAQWATLQTRFTHVTLAPEPLGSLRVVPSMAAAAWCQMLEFVAGSAMPGQRRRLCVQRRDTPQGSVFDLFLNEPNVAGARLPEDPGRPPGLDQLLIRATAAASGGDARISDSPQGARILYAVMKPGERVLQERRGQVA</sequence>
<gene>
    <name evidence="2" type="ORF">KAK11_03445</name>
</gene>
<comment type="caution">
    <text evidence="2">The sequence shown here is derived from an EMBL/GenBank/DDBJ whole genome shotgun (WGS) entry which is preliminary data.</text>
</comment>
<protein>
    <submittedName>
        <fullName evidence="2">Uncharacterized protein</fullName>
    </submittedName>
</protein>
<evidence type="ECO:0000313" key="3">
    <source>
        <dbReference type="Proteomes" id="UP000672097"/>
    </source>
</evidence>
<keyword evidence="3" id="KW-1185">Reference proteome</keyword>
<proteinExistence type="predicted"/>
<feature type="region of interest" description="Disordered" evidence="1">
    <location>
        <begin position="1"/>
        <end position="26"/>
    </location>
</feature>
<name>A0ABS5DU10_9BURK</name>
<organism evidence="2 3">
    <name type="scientific">Ideonella paludis</name>
    <dbReference type="NCBI Taxonomy" id="1233411"/>
    <lineage>
        <taxon>Bacteria</taxon>
        <taxon>Pseudomonadati</taxon>
        <taxon>Pseudomonadota</taxon>
        <taxon>Betaproteobacteria</taxon>
        <taxon>Burkholderiales</taxon>
        <taxon>Sphaerotilaceae</taxon>
        <taxon>Ideonella</taxon>
    </lineage>
</organism>
<dbReference type="RefSeq" id="WP_210806160.1">
    <property type="nucleotide sequence ID" value="NZ_JAGQDG010000001.1"/>
</dbReference>
<evidence type="ECO:0000256" key="1">
    <source>
        <dbReference type="SAM" id="MobiDB-lite"/>
    </source>
</evidence>